<evidence type="ECO:0000313" key="2">
    <source>
        <dbReference type="Proteomes" id="UP000652755"/>
    </source>
</evidence>
<evidence type="ECO:0000313" key="1">
    <source>
        <dbReference type="EMBL" id="MBC6112890.1"/>
    </source>
</evidence>
<dbReference type="NCBIfam" id="TIGR03519">
    <property type="entry name" value="T9SS_PorP_fam"/>
    <property type="match status" value="1"/>
</dbReference>
<protein>
    <submittedName>
        <fullName evidence="1">Type IX secretion system membrane protein PorP/SprF</fullName>
    </submittedName>
</protein>
<keyword evidence="2" id="KW-1185">Reference proteome</keyword>
<accession>A0ABR7KXN5</accession>
<organism evidence="1 2">
    <name type="scientific">Pedobacter fastidiosus</name>
    <dbReference type="NCBI Taxonomy" id="2765361"/>
    <lineage>
        <taxon>Bacteria</taxon>
        <taxon>Pseudomonadati</taxon>
        <taxon>Bacteroidota</taxon>
        <taxon>Sphingobacteriia</taxon>
        <taxon>Sphingobacteriales</taxon>
        <taxon>Sphingobacteriaceae</taxon>
        <taxon>Pedobacter</taxon>
    </lineage>
</organism>
<sequence>MKKILIISILLISVKVGYCQLNPMGSMYYQNQYLANPAIAGIEQGWELNAGYKAQWTAIEGAPAMEAVTATYGTKNKKIGLGLNFFNDQAGVVQRTSVKATYAYHLPLNSGSSFIDFGLSAGVMDEWIDFNKVRGDLNDPSLYNFNQRSVYFDGDFGIAYRNKSLTIQGALPNLKRFLNRDLQRTVADRSLYMASISYNFLSSTDNVLHSIEPKVVYRGVENYKDILDAGANLQFFGNKLLLNGMYHSTNSVTIGAGTTYKNQLTILTQYTTNTADLQNYSNGEFEIALKYNFR</sequence>
<dbReference type="InterPro" id="IPR019861">
    <property type="entry name" value="PorP/SprF_Bacteroidetes"/>
</dbReference>
<dbReference type="Pfam" id="PF11751">
    <property type="entry name" value="PorP_SprF"/>
    <property type="match status" value="1"/>
</dbReference>
<dbReference type="Proteomes" id="UP000652755">
    <property type="component" value="Unassembled WGS sequence"/>
</dbReference>
<gene>
    <name evidence="1" type="ORF">H7U22_20910</name>
</gene>
<reference evidence="1 2" key="1">
    <citation type="submission" date="2020-08" db="EMBL/GenBank/DDBJ databases">
        <authorList>
            <person name="Sun Q."/>
            <person name="Inoue M."/>
        </authorList>
    </citation>
    <scope>NUCLEOTIDE SEQUENCE [LARGE SCALE GENOMIC DNA]</scope>
    <source>
        <strain evidence="1 2">CCM 8938</strain>
    </source>
</reference>
<comment type="caution">
    <text evidence="1">The sequence shown here is derived from an EMBL/GenBank/DDBJ whole genome shotgun (WGS) entry which is preliminary data.</text>
</comment>
<dbReference type="EMBL" id="JACRYL010000029">
    <property type="protein sequence ID" value="MBC6112890.1"/>
    <property type="molecule type" value="Genomic_DNA"/>
</dbReference>
<dbReference type="RefSeq" id="WP_187073308.1">
    <property type="nucleotide sequence ID" value="NZ_JACRYL010000029.1"/>
</dbReference>
<proteinExistence type="predicted"/>
<name>A0ABR7KXN5_9SPHI</name>